<evidence type="ECO:0000313" key="2">
    <source>
        <dbReference type="Proteomes" id="UP000605024"/>
    </source>
</evidence>
<accession>A0A8I0GAH1</accession>
<organism evidence="1 2">
    <name type="scientific">Citrobacter braakii</name>
    <dbReference type="NCBI Taxonomy" id="57706"/>
    <lineage>
        <taxon>Bacteria</taxon>
        <taxon>Pseudomonadati</taxon>
        <taxon>Pseudomonadota</taxon>
        <taxon>Gammaproteobacteria</taxon>
        <taxon>Enterobacterales</taxon>
        <taxon>Enterobacteriaceae</taxon>
        <taxon>Citrobacter</taxon>
        <taxon>Citrobacter freundii complex</taxon>
    </lineage>
</organism>
<dbReference type="Proteomes" id="UP000605024">
    <property type="component" value="Unassembled WGS sequence"/>
</dbReference>
<name>A0A8I0GAH1_CITBR</name>
<protein>
    <submittedName>
        <fullName evidence="1">Ead/Ea22-like family protein</fullName>
    </submittedName>
</protein>
<sequence length="167" mass="18122">MTALNKQALRDRYSPQPVPKCHICGSVMTIARASAGAVVYACSGCTYDDNGAHYAPGRSLGDDHYSASRVTIFESGDPEVLALLDELEATKHTAAVDHEAACSLVEENEELKRRIAELEARTVVVKQFDDFQIVHYGGSEDYAKGYIDCQNNYNKALTAAGFGVKGE</sequence>
<gene>
    <name evidence="1" type="ORF">ID160_26595</name>
</gene>
<reference evidence="1" key="1">
    <citation type="submission" date="2020-09" db="EMBL/GenBank/DDBJ databases">
        <title>Characterization of IncC plasmids in Enterobacterales of food-producing animals originating from China.</title>
        <authorList>
            <person name="Zhang Y."/>
            <person name="Lei C.-W."/>
        </authorList>
    </citation>
    <scope>NUCLEOTIDE SEQUENCE</scope>
    <source>
        <strain evidence="1">CC1</strain>
    </source>
</reference>
<dbReference type="AlphaFoldDB" id="A0A8I0GAH1"/>
<proteinExistence type="predicted"/>
<evidence type="ECO:0000313" key="1">
    <source>
        <dbReference type="EMBL" id="MBD3126219.1"/>
    </source>
</evidence>
<dbReference type="Pfam" id="PF13935">
    <property type="entry name" value="Ead_Ea22"/>
    <property type="match status" value="1"/>
</dbReference>
<comment type="caution">
    <text evidence="1">The sequence shown here is derived from an EMBL/GenBank/DDBJ whole genome shotgun (WGS) entry which is preliminary data.</text>
</comment>
<dbReference type="EMBL" id="JACXSK010000038">
    <property type="protein sequence ID" value="MBD3126219.1"/>
    <property type="molecule type" value="Genomic_DNA"/>
</dbReference>
<dbReference type="RefSeq" id="WP_159137349.1">
    <property type="nucleotide sequence ID" value="NZ_JACXSK010000038.1"/>
</dbReference>
<dbReference type="InterPro" id="IPR025153">
    <property type="entry name" value="Ead_Ea22"/>
</dbReference>